<proteinExistence type="predicted"/>
<keyword evidence="3" id="KW-1185">Reference proteome</keyword>
<dbReference type="Proteomes" id="UP001066276">
    <property type="component" value="Chromosome 2_1"/>
</dbReference>
<dbReference type="EMBL" id="JANPWB010000003">
    <property type="protein sequence ID" value="KAJ1203390.1"/>
    <property type="molecule type" value="Genomic_DNA"/>
</dbReference>
<gene>
    <name evidence="2" type="ORF">NDU88_007177</name>
</gene>
<name>A0AAV7VP03_PLEWA</name>
<organism evidence="2 3">
    <name type="scientific">Pleurodeles waltl</name>
    <name type="common">Iberian ribbed newt</name>
    <dbReference type="NCBI Taxonomy" id="8319"/>
    <lineage>
        <taxon>Eukaryota</taxon>
        <taxon>Metazoa</taxon>
        <taxon>Chordata</taxon>
        <taxon>Craniata</taxon>
        <taxon>Vertebrata</taxon>
        <taxon>Euteleostomi</taxon>
        <taxon>Amphibia</taxon>
        <taxon>Batrachia</taxon>
        <taxon>Caudata</taxon>
        <taxon>Salamandroidea</taxon>
        <taxon>Salamandridae</taxon>
        <taxon>Pleurodelinae</taxon>
        <taxon>Pleurodeles</taxon>
    </lineage>
</organism>
<reference evidence="2" key="1">
    <citation type="journal article" date="2022" name="bioRxiv">
        <title>Sequencing and chromosome-scale assembly of the giantPleurodeles waltlgenome.</title>
        <authorList>
            <person name="Brown T."/>
            <person name="Elewa A."/>
            <person name="Iarovenko S."/>
            <person name="Subramanian E."/>
            <person name="Araus A.J."/>
            <person name="Petzold A."/>
            <person name="Susuki M."/>
            <person name="Suzuki K.-i.T."/>
            <person name="Hayashi T."/>
            <person name="Toyoda A."/>
            <person name="Oliveira C."/>
            <person name="Osipova E."/>
            <person name="Leigh N.D."/>
            <person name="Simon A."/>
            <person name="Yun M.H."/>
        </authorList>
    </citation>
    <scope>NUCLEOTIDE SEQUENCE</scope>
    <source>
        <strain evidence="2">20211129_DDA</strain>
        <tissue evidence="2">Liver</tissue>
    </source>
</reference>
<evidence type="ECO:0000313" key="2">
    <source>
        <dbReference type="EMBL" id="KAJ1203390.1"/>
    </source>
</evidence>
<feature type="region of interest" description="Disordered" evidence="1">
    <location>
        <begin position="1"/>
        <end position="23"/>
    </location>
</feature>
<protein>
    <submittedName>
        <fullName evidence="2">Uncharacterized protein</fullName>
    </submittedName>
</protein>
<accession>A0AAV7VP03</accession>
<comment type="caution">
    <text evidence="2">The sequence shown here is derived from an EMBL/GenBank/DDBJ whole genome shotgun (WGS) entry which is preliminary data.</text>
</comment>
<evidence type="ECO:0000313" key="3">
    <source>
        <dbReference type="Proteomes" id="UP001066276"/>
    </source>
</evidence>
<dbReference type="AlphaFoldDB" id="A0AAV7VP03"/>
<evidence type="ECO:0000256" key="1">
    <source>
        <dbReference type="SAM" id="MobiDB-lite"/>
    </source>
</evidence>
<sequence length="74" mass="8305">MGPQSKIHRPAVSAGVGRAQSEQGLTLSPTRLFRSVRAQARLETLRKNAQEHWSARNSALWWTRPVSEYRSCSG</sequence>